<feature type="compositionally biased region" description="Low complexity" evidence="1">
    <location>
        <begin position="62"/>
        <end position="71"/>
    </location>
</feature>
<evidence type="ECO:0000313" key="2">
    <source>
        <dbReference type="EMBL" id="MCS0499444.1"/>
    </source>
</evidence>
<reference evidence="2 3" key="1">
    <citation type="submission" date="2022-08" db="EMBL/GenBank/DDBJ databases">
        <authorList>
            <person name="Li F."/>
        </authorList>
    </citation>
    <scope>NUCLEOTIDE SEQUENCE [LARGE SCALE GENOMIC DNA]</scope>
    <source>
        <strain evidence="2 3">10F1B-8-1</strain>
    </source>
</reference>
<dbReference type="EMBL" id="JANTHX010000007">
    <property type="protein sequence ID" value="MCS0499444.1"/>
    <property type="molecule type" value="Genomic_DNA"/>
</dbReference>
<feature type="compositionally biased region" description="Acidic residues" evidence="1">
    <location>
        <begin position="72"/>
        <end position="92"/>
    </location>
</feature>
<protein>
    <submittedName>
        <fullName evidence="2">Uncharacterized protein</fullName>
    </submittedName>
</protein>
<dbReference type="Proteomes" id="UP001205337">
    <property type="component" value="Unassembled WGS sequence"/>
</dbReference>
<dbReference type="RefSeq" id="WP_258798488.1">
    <property type="nucleotide sequence ID" value="NZ_JANTHX010000007.1"/>
</dbReference>
<gene>
    <name evidence="2" type="ORF">NUH29_07765</name>
</gene>
<feature type="compositionally biased region" description="Gly residues" evidence="1">
    <location>
        <begin position="196"/>
        <end position="212"/>
    </location>
</feature>
<organism evidence="2 3">
    <name type="scientific">Protaetiibacter mangrovi</name>
    <dbReference type="NCBI Taxonomy" id="2970926"/>
    <lineage>
        <taxon>Bacteria</taxon>
        <taxon>Bacillati</taxon>
        <taxon>Actinomycetota</taxon>
        <taxon>Actinomycetes</taxon>
        <taxon>Micrococcales</taxon>
        <taxon>Microbacteriaceae</taxon>
        <taxon>Protaetiibacter</taxon>
    </lineage>
</organism>
<name>A0ABT1ZFH9_9MICO</name>
<comment type="caution">
    <text evidence="2">The sequence shown here is derived from an EMBL/GenBank/DDBJ whole genome shotgun (WGS) entry which is preliminary data.</text>
</comment>
<feature type="compositionally biased region" description="Polar residues" evidence="1">
    <location>
        <begin position="43"/>
        <end position="61"/>
    </location>
</feature>
<keyword evidence="3" id="KW-1185">Reference proteome</keyword>
<feature type="compositionally biased region" description="Basic and acidic residues" evidence="1">
    <location>
        <begin position="172"/>
        <end position="193"/>
    </location>
</feature>
<proteinExistence type="predicted"/>
<feature type="region of interest" description="Disordered" evidence="1">
    <location>
        <begin position="43"/>
        <end position="212"/>
    </location>
</feature>
<feature type="compositionally biased region" description="Basic and acidic residues" evidence="1">
    <location>
        <begin position="111"/>
        <end position="137"/>
    </location>
</feature>
<evidence type="ECO:0000256" key="1">
    <source>
        <dbReference type="SAM" id="MobiDB-lite"/>
    </source>
</evidence>
<accession>A0ABT1ZFH9</accession>
<sequence length="212" mass="21641">MKRTGIFALAAGCAIGVTALVGGVGYASALDVAEQAGQTLDVSGVSTVDPSSKQLAESTTLDDSTTEPTAEPTDDPTPDDSATDDATSDEGTADQGSGDAVDEVDPSDPVVIKDDGDKNCRSDNAGERVKRVADREAWLAAQKAAEEAAAGDDSDPDSSGKDWSDKDDDGWDHDGWNHDGDRGGDWGSRDGDRSGSWGGGHHGGGGWGGGHH</sequence>
<evidence type="ECO:0000313" key="3">
    <source>
        <dbReference type="Proteomes" id="UP001205337"/>
    </source>
</evidence>